<reference evidence="2 3" key="1">
    <citation type="submission" date="2018-04" db="EMBL/GenBank/DDBJ databases">
        <title>Marixanthomonas spongiae HN-E44 sp. nov., isolated from a marine sponge.</title>
        <authorList>
            <person name="Luo L."/>
            <person name="Zhuang L."/>
        </authorList>
    </citation>
    <scope>NUCLEOTIDE SEQUENCE [LARGE SCALE GENOMIC DNA]</scope>
    <source>
        <strain evidence="2 3">HN-E44</strain>
    </source>
</reference>
<name>A0A2U0HXI9_9FLAO</name>
<feature type="chain" id="PRO_5015667803" evidence="1">
    <location>
        <begin position="23"/>
        <end position="287"/>
    </location>
</feature>
<sequence>MKPLKTLLTVFFALAICGTTNAQFFKKLKKRAENAVERTVLNKTDREVSKTTDKTIDGVIKGDGKKGKTKTQQNRTSLFGGGLEGLPDAYEFEYVMDMTLTSRKKEEMTLQYYIAPNTSYFGNAMPNQKTNSVIVYDMENQAMITFMDNNGQKMAMRMDIPLEEEMQKMIEKSQNGENSAQNMANITPLPGKTILGYKCKGYLVKQEDGTAKIYITNEAPVSFVGMFANLEKMQKNMNTASIPFGKNSLMMEMEYTSNKRKRDHMHMICTSLEKKPFTIEKADYQGM</sequence>
<dbReference type="AlphaFoldDB" id="A0A2U0HXI9"/>
<gene>
    <name evidence="2" type="ORF">DDV96_12845</name>
</gene>
<evidence type="ECO:0000313" key="2">
    <source>
        <dbReference type="EMBL" id="PVW13539.1"/>
    </source>
</evidence>
<dbReference type="Proteomes" id="UP000245962">
    <property type="component" value="Unassembled WGS sequence"/>
</dbReference>
<evidence type="ECO:0000256" key="1">
    <source>
        <dbReference type="SAM" id="SignalP"/>
    </source>
</evidence>
<keyword evidence="1" id="KW-0732">Signal</keyword>
<dbReference type="RefSeq" id="WP_116695170.1">
    <property type="nucleotide sequence ID" value="NZ_QEHR01000008.1"/>
</dbReference>
<protein>
    <submittedName>
        <fullName evidence="2">Uncharacterized protein</fullName>
    </submittedName>
</protein>
<feature type="signal peptide" evidence="1">
    <location>
        <begin position="1"/>
        <end position="22"/>
    </location>
</feature>
<dbReference type="EMBL" id="QEHR01000008">
    <property type="protein sequence ID" value="PVW13539.1"/>
    <property type="molecule type" value="Genomic_DNA"/>
</dbReference>
<comment type="caution">
    <text evidence="2">The sequence shown here is derived from an EMBL/GenBank/DDBJ whole genome shotgun (WGS) entry which is preliminary data.</text>
</comment>
<proteinExistence type="predicted"/>
<organism evidence="2 3">
    <name type="scientific">Marixanthomonas spongiae</name>
    <dbReference type="NCBI Taxonomy" id="2174845"/>
    <lineage>
        <taxon>Bacteria</taxon>
        <taxon>Pseudomonadati</taxon>
        <taxon>Bacteroidota</taxon>
        <taxon>Flavobacteriia</taxon>
        <taxon>Flavobacteriales</taxon>
        <taxon>Flavobacteriaceae</taxon>
        <taxon>Marixanthomonas</taxon>
    </lineage>
</organism>
<evidence type="ECO:0000313" key="3">
    <source>
        <dbReference type="Proteomes" id="UP000245962"/>
    </source>
</evidence>
<dbReference type="OrthoDB" id="1524221at2"/>
<accession>A0A2U0HXI9</accession>
<keyword evidence="3" id="KW-1185">Reference proteome</keyword>